<reference evidence="6 7" key="1">
    <citation type="submission" date="2019-11" db="EMBL/GenBank/DDBJ databases">
        <title>Whole genome sequence of Oryza granulata.</title>
        <authorList>
            <person name="Li W."/>
        </authorList>
    </citation>
    <scope>NUCLEOTIDE SEQUENCE [LARGE SCALE GENOMIC DNA]</scope>
    <source>
        <strain evidence="7">cv. Menghai</strain>
        <tissue evidence="6">Leaf</tissue>
    </source>
</reference>
<dbReference type="EMBL" id="SPHZ02000008">
    <property type="protein sequence ID" value="KAF0901413.1"/>
    <property type="molecule type" value="Genomic_DNA"/>
</dbReference>
<dbReference type="InterPro" id="IPR051090">
    <property type="entry name" value="Inositol_monoP_superfamily"/>
</dbReference>
<comment type="cofactor">
    <cofactor evidence="1">
        <name>Mg(2+)</name>
        <dbReference type="ChEBI" id="CHEBI:18420"/>
    </cofactor>
</comment>
<evidence type="ECO:0000256" key="2">
    <source>
        <dbReference type="ARBA" id="ARBA00009759"/>
    </source>
</evidence>
<dbReference type="OrthoDB" id="1080876at2759"/>
<dbReference type="Proteomes" id="UP000479710">
    <property type="component" value="Unassembled WGS sequence"/>
</dbReference>
<keyword evidence="7" id="KW-1185">Reference proteome</keyword>
<keyword evidence="3" id="KW-0479">Metal-binding</keyword>
<protein>
    <submittedName>
        <fullName evidence="6">Uncharacterized protein</fullName>
    </submittedName>
</protein>
<evidence type="ECO:0000256" key="1">
    <source>
        <dbReference type="ARBA" id="ARBA00001946"/>
    </source>
</evidence>
<dbReference type="GO" id="GO:0008441">
    <property type="term" value="F:3'(2'),5'-bisphosphate nucleotidase activity"/>
    <property type="evidence" value="ECO:0007669"/>
    <property type="project" value="TreeGrafter"/>
</dbReference>
<evidence type="ECO:0000313" key="7">
    <source>
        <dbReference type="Proteomes" id="UP000479710"/>
    </source>
</evidence>
<dbReference type="SUPFAM" id="SSF56655">
    <property type="entry name" value="Carbohydrate phosphatase"/>
    <property type="match status" value="1"/>
</dbReference>
<evidence type="ECO:0000256" key="3">
    <source>
        <dbReference type="ARBA" id="ARBA00022723"/>
    </source>
</evidence>
<keyword evidence="5" id="KW-0460">Magnesium</keyword>
<organism evidence="6 7">
    <name type="scientific">Oryza meyeriana var. granulata</name>
    <dbReference type="NCBI Taxonomy" id="110450"/>
    <lineage>
        <taxon>Eukaryota</taxon>
        <taxon>Viridiplantae</taxon>
        <taxon>Streptophyta</taxon>
        <taxon>Embryophyta</taxon>
        <taxon>Tracheophyta</taxon>
        <taxon>Spermatophyta</taxon>
        <taxon>Magnoliopsida</taxon>
        <taxon>Liliopsida</taxon>
        <taxon>Poales</taxon>
        <taxon>Poaceae</taxon>
        <taxon>BOP clade</taxon>
        <taxon>Oryzoideae</taxon>
        <taxon>Oryzeae</taxon>
        <taxon>Oryzinae</taxon>
        <taxon>Oryza</taxon>
        <taxon>Oryza meyeriana</taxon>
    </lineage>
</organism>
<dbReference type="PANTHER" id="PTHR43200">
    <property type="entry name" value="PHOSPHATASE"/>
    <property type="match status" value="1"/>
</dbReference>
<comment type="similarity">
    <text evidence="2">Belongs to the inositol monophosphatase superfamily.</text>
</comment>
<keyword evidence="4" id="KW-0378">Hydrolase</keyword>
<sequence length="63" mass="6865">MPECLLVLDCSCCNPYGAEHAAAKKAITLAAHLCERVQQDLLKLDVQTKADRTPVTVADYDTC</sequence>
<dbReference type="PANTHER" id="PTHR43200:SF7">
    <property type="entry name" value="OS12G0183200 PROTEIN"/>
    <property type="match status" value="1"/>
</dbReference>
<dbReference type="GO" id="GO:0046872">
    <property type="term" value="F:metal ion binding"/>
    <property type="evidence" value="ECO:0007669"/>
    <property type="project" value="UniProtKB-KW"/>
</dbReference>
<gene>
    <name evidence="6" type="ORF">E2562_000294</name>
</gene>
<dbReference type="Gene3D" id="3.30.540.10">
    <property type="entry name" value="Fructose-1,6-Bisphosphatase, subunit A, domain 1"/>
    <property type="match status" value="1"/>
</dbReference>
<dbReference type="AlphaFoldDB" id="A0A6G1CP43"/>
<proteinExistence type="inferred from homology"/>
<evidence type="ECO:0000256" key="4">
    <source>
        <dbReference type="ARBA" id="ARBA00022801"/>
    </source>
</evidence>
<dbReference type="GO" id="GO:0000103">
    <property type="term" value="P:sulfate assimilation"/>
    <property type="evidence" value="ECO:0007669"/>
    <property type="project" value="TreeGrafter"/>
</dbReference>
<comment type="caution">
    <text evidence="6">The sequence shown here is derived from an EMBL/GenBank/DDBJ whole genome shotgun (WGS) entry which is preliminary data.</text>
</comment>
<accession>A0A6G1CP43</accession>
<evidence type="ECO:0000313" key="6">
    <source>
        <dbReference type="EMBL" id="KAF0901413.1"/>
    </source>
</evidence>
<evidence type="ECO:0000256" key="5">
    <source>
        <dbReference type="ARBA" id="ARBA00022842"/>
    </source>
</evidence>
<name>A0A6G1CP43_9ORYZ</name>